<comment type="caution">
    <text evidence="3">The sequence shown here is derived from an EMBL/GenBank/DDBJ whole genome shotgun (WGS) entry which is preliminary data.</text>
</comment>
<protein>
    <submittedName>
        <fullName evidence="3">SpoIIE family protein phosphatase</fullName>
    </submittedName>
</protein>
<evidence type="ECO:0000313" key="4">
    <source>
        <dbReference type="Proteomes" id="UP001597295"/>
    </source>
</evidence>
<accession>A0ABW5DXS2</accession>
<organism evidence="3 4">
    <name type="scientific">Lacibacterium aquatile</name>
    <dbReference type="NCBI Taxonomy" id="1168082"/>
    <lineage>
        <taxon>Bacteria</taxon>
        <taxon>Pseudomonadati</taxon>
        <taxon>Pseudomonadota</taxon>
        <taxon>Alphaproteobacteria</taxon>
        <taxon>Rhodospirillales</taxon>
        <taxon>Rhodospirillaceae</taxon>
    </lineage>
</organism>
<dbReference type="Pfam" id="PF00672">
    <property type="entry name" value="HAMP"/>
    <property type="match status" value="1"/>
</dbReference>
<evidence type="ECO:0000256" key="1">
    <source>
        <dbReference type="ARBA" id="ARBA00022801"/>
    </source>
</evidence>
<dbReference type="InterPro" id="IPR052016">
    <property type="entry name" value="Bact_Sigma-Reg"/>
</dbReference>
<feature type="domain" description="HAMP" evidence="2">
    <location>
        <begin position="292"/>
        <end position="345"/>
    </location>
</feature>
<dbReference type="SMART" id="SM00331">
    <property type="entry name" value="PP2C_SIG"/>
    <property type="match status" value="1"/>
</dbReference>
<gene>
    <name evidence="3" type="ORF">ACFSM5_15190</name>
</gene>
<keyword evidence="1" id="KW-0378">Hydrolase</keyword>
<dbReference type="InterPro" id="IPR003660">
    <property type="entry name" value="HAMP_dom"/>
</dbReference>
<dbReference type="CDD" id="cd06225">
    <property type="entry name" value="HAMP"/>
    <property type="match status" value="1"/>
</dbReference>
<sequence>MNLRDRLALGVVLLLLALGLGLHGTAYVRETALKDEAASLQLSAHERAFAAAVEKHDLTTRRLLDPELLKRPNLAQMLADRRFPELRVELTGLLDALSRKGITTIQVVDDQNRPVFAAPRLPGDQALLETQAATAALVSGREVGGVEATGDSFLQVSAVTLLHQDKVVGLLVVGRPMQPVLDDVAIRSGAGVVLTDLEGRARMSAGAGDPIALTQKARGLTRGTEEIHLGDQVHLLATLPLANAAGTRIGLQRWVVESTERRWASDRRRLTSYGADGLLLAGLVLFGLWGIRRAFRPLDSTLEALRGLAHGDTSVEIFGEDRRDEIGQTARALHVFRDSQLELSRAGDRRLRLRRRQLRFIRRQMEKLSETLDEGAKAELMDDMTKIEAQARAEQGHADSLDALAVAFRVMTERVSAQHASLVMMVMELRDAVAKQQQMESLKEQLAVVGRLQKALLPRSFPPRDDIEIRGELVQGAKMGGDFYDFFPLDGNRVAIFVGTVAGEGIPAAFLAVTARALVRASIGASAGPAACLARLSDQLLADNEQQLELQACLVVLDLKTGTLAAAISAFPMPFLSTRPGEAKLVNWPVSAPLATQQGVKIEQAVVELPGRCTLLFHSPGVARTLRGGKPLGMGGVGTILADGDDLGADAVAERALLRLTMGEVERADDASIVAMRYRGP</sequence>
<dbReference type="Gene3D" id="3.60.40.10">
    <property type="entry name" value="PPM-type phosphatase domain"/>
    <property type="match status" value="1"/>
</dbReference>
<dbReference type="SUPFAM" id="SSF158472">
    <property type="entry name" value="HAMP domain-like"/>
    <property type="match status" value="1"/>
</dbReference>
<dbReference type="InterPro" id="IPR036457">
    <property type="entry name" value="PPM-type-like_dom_sf"/>
</dbReference>
<dbReference type="PANTHER" id="PTHR43156">
    <property type="entry name" value="STAGE II SPORULATION PROTEIN E-RELATED"/>
    <property type="match status" value="1"/>
</dbReference>
<dbReference type="PANTHER" id="PTHR43156:SF9">
    <property type="entry name" value="HAMP DOMAIN-CONTAINING PROTEIN"/>
    <property type="match status" value="1"/>
</dbReference>
<reference evidence="4" key="1">
    <citation type="journal article" date="2019" name="Int. J. Syst. Evol. Microbiol.">
        <title>The Global Catalogue of Microorganisms (GCM) 10K type strain sequencing project: providing services to taxonomists for standard genome sequencing and annotation.</title>
        <authorList>
            <consortium name="The Broad Institute Genomics Platform"/>
            <consortium name="The Broad Institute Genome Sequencing Center for Infectious Disease"/>
            <person name="Wu L."/>
            <person name="Ma J."/>
        </authorList>
    </citation>
    <scope>NUCLEOTIDE SEQUENCE [LARGE SCALE GENOMIC DNA]</scope>
    <source>
        <strain evidence="4">CGMCC 1.19062</strain>
    </source>
</reference>
<dbReference type="InterPro" id="IPR001932">
    <property type="entry name" value="PPM-type_phosphatase-like_dom"/>
</dbReference>
<dbReference type="Pfam" id="PF07228">
    <property type="entry name" value="SpoIIE"/>
    <property type="match status" value="1"/>
</dbReference>
<name>A0ABW5DXS2_9PROT</name>
<dbReference type="Proteomes" id="UP001597295">
    <property type="component" value="Unassembled WGS sequence"/>
</dbReference>
<dbReference type="EMBL" id="JBHUIP010000013">
    <property type="protein sequence ID" value="MFD2264246.1"/>
    <property type="molecule type" value="Genomic_DNA"/>
</dbReference>
<evidence type="ECO:0000259" key="2">
    <source>
        <dbReference type="PROSITE" id="PS50885"/>
    </source>
</evidence>
<evidence type="ECO:0000313" key="3">
    <source>
        <dbReference type="EMBL" id="MFD2264246.1"/>
    </source>
</evidence>
<dbReference type="Gene3D" id="6.10.340.10">
    <property type="match status" value="1"/>
</dbReference>
<proteinExistence type="predicted"/>
<dbReference type="RefSeq" id="WP_379877316.1">
    <property type="nucleotide sequence ID" value="NZ_JBHUIP010000013.1"/>
</dbReference>
<keyword evidence="4" id="KW-1185">Reference proteome</keyword>
<dbReference type="PROSITE" id="PS50885">
    <property type="entry name" value="HAMP"/>
    <property type="match status" value="1"/>
</dbReference>